<reference evidence="2" key="1">
    <citation type="journal article" date="2022" name="Mol. Ecol. Resour.">
        <title>The genomes of chicory, endive, great burdock and yacon provide insights into Asteraceae palaeo-polyploidization history and plant inulin production.</title>
        <authorList>
            <person name="Fan W."/>
            <person name="Wang S."/>
            <person name="Wang H."/>
            <person name="Wang A."/>
            <person name="Jiang F."/>
            <person name="Liu H."/>
            <person name="Zhao H."/>
            <person name="Xu D."/>
            <person name="Zhang Y."/>
        </authorList>
    </citation>
    <scope>NUCLEOTIDE SEQUENCE [LARGE SCALE GENOMIC DNA]</scope>
    <source>
        <strain evidence="2">cv. Niubang</strain>
    </source>
</reference>
<organism evidence="1 2">
    <name type="scientific">Arctium lappa</name>
    <name type="common">Greater burdock</name>
    <name type="synonym">Lappa major</name>
    <dbReference type="NCBI Taxonomy" id="4217"/>
    <lineage>
        <taxon>Eukaryota</taxon>
        <taxon>Viridiplantae</taxon>
        <taxon>Streptophyta</taxon>
        <taxon>Embryophyta</taxon>
        <taxon>Tracheophyta</taxon>
        <taxon>Spermatophyta</taxon>
        <taxon>Magnoliopsida</taxon>
        <taxon>eudicotyledons</taxon>
        <taxon>Gunneridae</taxon>
        <taxon>Pentapetalae</taxon>
        <taxon>asterids</taxon>
        <taxon>campanulids</taxon>
        <taxon>Asterales</taxon>
        <taxon>Asteraceae</taxon>
        <taxon>Carduoideae</taxon>
        <taxon>Cardueae</taxon>
        <taxon>Arctiinae</taxon>
        <taxon>Arctium</taxon>
    </lineage>
</organism>
<keyword evidence="2" id="KW-1185">Reference proteome</keyword>
<name>A0ACB9EKU7_ARCLA</name>
<evidence type="ECO:0000313" key="2">
    <source>
        <dbReference type="Proteomes" id="UP001055879"/>
    </source>
</evidence>
<proteinExistence type="predicted"/>
<accession>A0ACB9EKU7</accession>
<sequence length="484" mass="54660">MATLTAELVALTAATMVILSGICLYIFHQYVIMARIMDSSRKIGREDAITDTGGTPKGALIIQKNGLQLPYFRNSIEQEDPKRVDTGFNDPPGIPKQLEEGLKGNRQIPKKMKRLHWQKVDIEADHPVVWNEIANGSLRFDDELIDTLFEIKPTKLHPRFDSSNSTPSAKISILKPPRGSHIRGIALKAIAISRKQILDAVSEGRGLSGDVLEKLSKISPTEEEASKILQFTGNPTKLTEAESFFYHILKAMPTAFTRIDTMFFRSKFNQEILDLKESLQTIELGCKELRAPGIFWKLLEGILKVGNRLNAGTAKGNANGFKLSSLWKLYHVRSNSFWKMGLLNFVVEQVVVAEGKRCVIDTNPRSNDSDTVIENDEKYLMLGLPVLRRLSTDMSNVNKIASINYDNLIGVIPNLSDRVRKIREMVRQSNEGGGFVKEMKEFVEESEEELVVIREEERRVMEISQGRLKEYDIKEYVVIILPIT</sequence>
<dbReference type="Proteomes" id="UP001055879">
    <property type="component" value="Linkage Group LG02"/>
</dbReference>
<protein>
    <submittedName>
        <fullName evidence="1">Uncharacterized protein</fullName>
    </submittedName>
</protein>
<comment type="caution">
    <text evidence="1">The sequence shown here is derived from an EMBL/GenBank/DDBJ whole genome shotgun (WGS) entry which is preliminary data.</text>
</comment>
<evidence type="ECO:0000313" key="1">
    <source>
        <dbReference type="EMBL" id="KAI3759355.1"/>
    </source>
</evidence>
<dbReference type="EMBL" id="CM042048">
    <property type="protein sequence ID" value="KAI3759355.1"/>
    <property type="molecule type" value="Genomic_DNA"/>
</dbReference>
<reference evidence="1 2" key="2">
    <citation type="journal article" date="2022" name="Mol. Ecol. Resour.">
        <title>The genomes of chicory, endive, great burdock and yacon provide insights into Asteraceae paleo-polyploidization history and plant inulin production.</title>
        <authorList>
            <person name="Fan W."/>
            <person name="Wang S."/>
            <person name="Wang H."/>
            <person name="Wang A."/>
            <person name="Jiang F."/>
            <person name="Liu H."/>
            <person name="Zhao H."/>
            <person name="Xu D."/>
            <person name="Zhang Y."/>
        </authorList>
    </citation>
    <scope>NUCLEOTIDE SEQUENCE [LARGE SCALE GENOMIC DNA]</scope>
    <source>
        <strain evidence="2">cv. Niubang</strain>
    </source>
</reference>
<gene>
    <name evidence="1" type="ORF">L6452_07109</name>
</gene>